<name>A0ABU9AME2_9BACT</name>
<accession>A0ABU9AME2</accession>
<gene>
    <name evidence="2" type="ORF">WKV53_00070</name>
</gene>
<evidence type="ECO:0000256" key="1">
    <source>
        <dbReference type="SAM" id="Phobius"/>
    </source>
</evidence>
<keyword evidence="3" id="KW-1185">Reference proteome</keyword>
<feature type="transmembrane region" description="Helical" evidence="1">
    <location>
        <begin position="12"/>
        <end position="34"/>
    </location>
</feature>
<proteinExistence type="predicted"/>
<keyword evidence="1" id="KW-0812">Transmembrane</keyword>
<protein>
    <submittedName>
        <fullName evidence="2">Uncharacterized protein</fullName>
    </submittedName>
</protein>
<feature type="transmembrane region" description="Helical" evidence="1">
    <location>
        <begin position="54"/>
        <end position="72"/>
    </location>
</feature>
<comment type="caution">
    <text evidence="2">The sequence shown here is derived from an EMBL/GenBank/DDBJ whole genome shotgun (WGS) entry which is preliminary data.</text>
</comment>
<sequence>MNFAGEFRVQAVLAALQSGIVIAGSLLTATILKARGYPETFSVLPLKLSFVRNWGFLLILLPLVWALATIWLERRQPDWFSKRWTVGTGVLLAAWLGWFLFTAMARAGSSLIQVIE</sequence>
<keyword evidence="1" id="KW-1133">Transmembrane helix</keyword>
<evidence type="ECO:0000313" key="3">
    <source>
        <dbReference type="Proteomes" id="UP001371305"/>
    </source>
</evidence>
<evidence type="ECO:0000313" key="2">
    <source>
        <dbReference type="EMBL" id="MEK7948864.1"/>
    </source>
</evidence>
<dbReference type="EMBL" id="JBBUKT010000001">
    <property type="protein sequence ID" value="MEK7948864.1"/>
    <property type="molecule type" value="Genomic_DNA"/>
</dbReference>
<feature type="transmembrane region" description="Helical" evidence="1">
    <location>
        <begin position="84"/>
        <end position="101"/>
    </location>
</feature>
<reference evidence="2 3" key="1">
    <citation type="submission" date="2024-04" db="EMBL/GenBank/DDBJ databases">
        <title>Luteolibacter sp. isolated from soil.</title>
        <authorList>
            <person name="An J."/>
        </authorList>
    </citation>
    <scope>NUCLEOTIDE SEQUENCE [LARGE SCALE GENOMIC DNA]</scope>
    <source>
        <strain evidence="2 3">Y139</strain>
    </source>
</reference>
<dbReference type="RefSeq" id="WP_341402196.1">
    <property type="nucleotide sequence ID" value="NZ_JBBUKT010000001.1"/>
</dbReference>
<organism evidence="2 3">
    <name type="scientific">Luteolibacter soli</name>
    <dbReference type="NCBI Taxonomy" id="3135280"/>
    <lineage>
        <taxon>Bacteria</taxon>
        <taxon>Pseudomonadati</taxon>
        <taxon>Verrucomicrobiota</taxon>
        <taxon>Verrucomicrobiia</taxon>
        <taxon>Verrucomicrobiales</taxon>
        <taxon>Verrucomicrobiaceae</taxon>
        <taxon>Luteolibacter</taxon>
    </lineage>
</organism>
<dbReference type="Proteomes" id="UP001371305">
    <property type="component" value="Unassembled WGS sequence"/>
</dbReference>
<keyword evidence="1" id="KW-0472">Membrane</keyword>